<comment type="similarity">
    <text evidence="1">Belongs to the cytochrome P450 family.</text>
</comment>
<name>A0A4Y7PY60_9AGAM</name>
<dbReference type="CDD" id="cd00302">
    <property type="entry name" value="cytochrome_P450"/>
    <property type="match status" value="1"/>
</dbReference>
<dbReference type="GO" id="GO:0016705">
    <property type="term" value="F:oxidoreductase activity, acting on paired donors, with incorporation or reduction of molecular oxygen"/>
    <property type="evidence" value="ECO:0007669"/>
    <property type="project" value="InterPro"/>
</dbReference>
<keyword evidence="6" id="KW-1133">Transmembrane helix</keyword>
<proteinExistence type="inferred from homology"/>
<dbReference type="STRING" id="50990.A0A4Y7PY60"/>
<dbReference type="OrthoDB" id="1055148at2759"/>
<dbReference type="GO" id="GO:0020037">
    <property type="term" value="F:heme binding"/>
    <property type="evidence" value="ECO:0007669"/>
    <property type="project" value="InterPro"/>
</dbReference>
<dbReference type="PANTHER" id="PTHR24304:SF2">
    <property type="entry name" value="24-HYDROXYCHOLESTEROL 7-ALPHA-HYDROXYLASE"/>
    <property type="match status" value="1"/>
</dbReference>
<accession>A0A4Y7PY60</accession>
<evidence type="ECO:0000313" key="8">
    <source>
        <dbReference type="Proteomes" id="UP000294933"/>
    </source>
</evidence>
<keyword evidence="3 5" id="KW-0479">Metal-binding</keyword>
<dbReference type="InterPro" id="IPR050529">
    <property type="entry name" value="CYP450_sterol_14alpha_dmase"/>
</dbReference>
<keyword evidence="4 5" id="KW-0408">Iron</keyword>
<organism evidence="7 8">
    <name type="scientific">Rickenella mellea</name>
    <dbReference type="NCBI Taxonomy" id="50990"/>
    <lineage>
        <taxon>Eukaryota</taxon>
        <taxon>Fungi</taxon>
        <taxon>Dikarya</taxon>
        <taxon>Basidiomycota</taxon>
        <taxon>Agaricomycotina</taxon>
        <taxon>Agaricomycetes</taxon>
        <taxon>Hymenochaetales</taxon>
        <taxon>Rickenellaceae</taxon>
        <taxon>Rickenella</taxon>
    </lineage>
</organism>
<gene>
    <name evidence="7" type="ORF">BD410DRAFT_841438</name>
</gene>
<feature type="transmembrane region" description="Helical" evidence="6">
    <location>
        <begin position="256"/>
        <end position="280"/>
    </location>
</feature>
<feature type="transmembrane region" description="Helical" evidence="6">
    <location>
        <begin position="12"/>
        <end position="32"/>
    </location>
</feature>
<comment type="cofactor">
    <cofactor evidence="5">
        <name>heme</name>
        <dbReference type="ChEBI" id="CHEBI:30413"/>
    </cofactor>
</comment>
<evidence type="ECO:0000256" key="3">
    <source>
        <dbReference type="ARBA" id="ARBA00022723"/>
    </source>
</evidence>
<keyword evidence="6" id="KW-0472">Membrane</keyword>
<evidence type="ECO:0000256" key="4">
    <source>
        <dbReference type="ARBA" id="ARBA00023004"/>
    </source>
</evidence>
<evidence type="ECO:0000313" key="7">
    <source>
        <dbReference type="EMBL" id="TDL20334.1"/>
    </source>
</evidence>
<dbReference type="AlphaFoldDB" id="A0A4Y7PY60"/>
<dbReference type="GO" id="GO:0005506">
    <property type="term" value="F:iron ion binding"/>
    <property type="evidence" value="ECO:0007669"/>
    <property type="project" value="InterPro"/>
</dbReference>
<dbReference type="EMBL" id="ML170189">
    <property type="protein sequence ID" value="TDL20334.1"/>
    <property type="molecule type" value="Genomic_DNA"/>
</dbReference>
<dbReference type="InterPro" id="IPR001128">
    <property type="entry name" value="Cyt_P450"/>
</dbReference>
<dbReference type="InterPro" id="IPR002401">
    <property type="entry name" value="Cyt_P450_E_grp-I"/>
</dbReference>
<dbReference type="InterPro" id="IPR036396">
    <property type="entry name" value="Cyt_P450_sf"/>
</dbReference>
<keyword evidence="2 5" id="KW-0349">Heme</keyword>
<dbReference type="GO" id="GO:0004497">
    <property type="term" value="F:monooxygenase activity"/>
    <property type="evidence" value="ECO:0007669"/>
    <property type="project" value="InterPro"/>
</dbReference>
<sequence length="438" mass="49057">MFAPRHEPLGLQFILGTSTGTICFLIALALFISNRTTDKIPRKRGIPFVGSWTFFTARHKFVTDGLKKLGNTFTFNVLHQWLLQHQVIVVAGEEARQVFFGHRDMDPEEGYSVLHGVAPKLSDADIKTGVSKDGGATHLAKRLAQLFRRDRISAGLRMVAQLTIRAMSCNEITDDDDLVSKVTELYWNIEEGSTASSVLLPWFPSKARNLKKESTAQLYLLLKEVYEARFNGDKVHSDTLQVLIDEGDSINDAIQFMMGAMFAGIVNTGIVCAWTMLYLLNNAMWKAKATEEIRAFIAKYAKSGGSLGSELRCDIVINGHKIPLGVFTALPITSAHHDPNIYPDPSKWDPERYARNEDKKERWAYLGWGTGRHPCSGMRFAKLEVKTILAPFLTLYEAEVLDKAGSKVTELPSPDCNSRKSKTPPSQPVYIKYRRVSL</sequence>
<dbReference type="Proteomes" id="UP000294933">
    <property type="component" value="Unassembled WGS sequence"/>
</dbReference>
<evidence type="ECO:0000256" key="2">
    <source>
        <dbReference type="ARBA" id="ARBA00022617"/>
    </source>
</evidence>
<protein>
    <submittedName>
        <fullName evidence="7">Cytochrome P450</fullName>
    </submittedName>
</protein>
<dbReference type="PRINTS" id="PR00463">
    <property type="entry name" value="EP450I"/>
</dbReference>
<dbReference type="VEuPathDB" id="FungiDB:BD410DRAFT_841438"/>
<dbReference type="PANTHER" id="PTHR24304">
    <property type="entry name" value="CYTOCHROME P450 FAMILY 7"/>
    <property type="match status" value="1"/>
</dbReference>
<reference evidence="7 8" key="1">
    <citation type="submission" date="2018-06" db="EMBL/GenBank/DDBJ databases">
        <title>A transcriptomic atlas of mushroom development highlights an independent origin of complex multicellularity.</title>
        <authorList>
            <consortium name="DOE Joint Genome Institute"/>
            <person name="Krizsan K."/>
            <person name="Almasi E."/>
            <person name="Merenyi Z."/>
            <person name="Sahu N."/>
            <person name="Viragh M."/>
            <person name="Koszo T."/>
            <person name="Mondo S."/>
            <person name="Kiss B."/>
            <person name="Balint B."/>
            <person name="Kues U."/>
            <person name="Barry K."/>
            <person name="Hegedus J.C."/>
            <person name="Henrissat B."/>
            <person name="Johnson J."/>
            <person name="Lipzen A."/>
            <person name="Ohm R."/>
            <person name="Nagy I."/>
            <person name="Pangilinan J."/>
            <person name="Yan J."/>
            <person name="Xiong Y."/>
            <person name="Grigoriev I.V."/>
            <person name="Hibbett D.S."/>
            <person name="Nagy L.G."/>
        </authorList>
    </citation>
    <scope>NUCLEOTIDE SEQUENCE [LARGE SCALE GENOMIC DNA]</scope>
    <source>
        <strain evidence="7 8">SZMC22713</strain>
    </source>
</reference>
<dbReference type="Gene3D" id="1.10.630.10">
    <property type="entry name" value="Cytochrome P450"/>
    <property type="match status" value="2"/>
</dbReference>
<evidence type="ECO:0000256" key="6">
    <source>
        <dbReference type="SAM" id="Phobius"/>
    </source>
</evidence>
<dbReference type="SUPFAM" id="SSF48264">
    <property type="entry name" value="Cytochrome P450"/>
    <property type="match status" value="1"/>
</dbReference>
<evidence type="ECO:0000256" key="1">
    <source>
        <dbReference type="ARBA" id="ARBA00010617"/>
    </source>
</evidence>
<evidence type="ECO:0000256" key="5">
    <source>
        <dbReference type="PIRSR" id="PIRSR602401-1"/>
    </source>
</evidence>
<dbReference type="Pfam" id="PF00067">
    <property type="entry name" value="p450"/>
    <property type="match status" value="1"/>
</dbReference>
<feature type="binding site" description="axial binding residue" evidence="5">
    <location>
        <position position="375"/>
    </location>
    <ligand>
        <name>heme</name>
        <dbReference type="ChEBI" id="CHEBI:30413"/>
    </ligand>
    <ligandPart>
        <name>Fe</name>
        <dbReference type="ChEBI" id="CHEBI:18248"/>
    </ligandPart>
</feature>
<keyword evidence="8" id="KW-1185">Reference proteome</keyword>
<keyword evidence="6" id="KW-0812">Transmembrane</keyword>